<evidence type="ECO:0008006" key="7">
    <source>
        <dbReference type="Google" id="ProtNLM"/>
    </source>
</evidence>
<dbReference type="Pfam" id="PF20257">
    <property type="entry name" value="SAM_HAT_C"/>
    <property type="match status" value="1"/>
</dbReference>
<dbReference type="InterPro" id="IPR046470">
    <property type="entry name" value="SAM_HAT_C"/>
</dbReference>
<dbReference type="PANTHER" id="PTHR35092:SF1">
    <property type="entry name" value="CHLORINASE MJ1651"/>
    <property type="match status" value="1"/>
</dbReference>
<dbReference type="Gene3D" id="2.40.30.90">
    <property type="entry name" value="Bacterial fluorinating enzyme like"/>
    <property type="match status" value="1"/>
</dbReference>
<dbReference type="SUPFAM" id="SSF102522">
    <property type="entry name" value="Bacterial fluorinating enzyme, N-terminal domain"/>
    <property type="match status" value="1"/>
</dbReference>
<dbReference type="PIRSF" id="PIRSF006779">
    <property type="entry name" value="UCP006779"/>
    <property type="match status" value="1"/>
</dbReference>
<dbReference type="PANTHER" id="PTHR35092">
    <property type="entry name" value="CHLORINASE MJ1651"/>
    <property type="match status" value="1"/>
</dbReference>
<dbReference type="Proteomes" id="UP000198983">
    <property type="component" value="Chromosome I"/>
</dbReference>
<protein>
    <recommendedName>
        <fullName evidence="7">S-adenosyl-l-methionine hydroxide adenosyltransferase</fullName>
    </recommendedName>
</protein>
<dbReference type="OrthoDB" id="9792195at2"/>
<dbReference type="Pfam" id="PF01887">
    <property type="entry name" value="SAM_HAT_N"/>
    <property type="match status" value="1"/>
</dbReference>
<comment type="similarity">
    <text evidence="2">Belongs to the SAM hydrolase / SAM-dependent halogenase family.</text>
</comment>
<organism evidence="5 6">
    <name type="scientific">Actinopolymorpha singaporensis</name>
    <dbReference type="NCBI Taxonomy" id="117157"/>
    <lineage>
        <taxon>Bacteria</taxon>
        <taxon>Bacillati</taxon>
        <taxon>Actinomycetota</taxon>
        <taxon>Actinomycetes</taxon>
        <taxon>Propionibacteriales</taxon>
        <taxon>Actinopolymorphaceae</taxon>
        <taxon>Actinopolymorpha</taxon>
    </lineage>
</organism>
<dbReference type="Gene3D" id="3.40.50.10790">
    <property type="entry name" value="S-adenosyl-l-methionine hydroxide adenosyltransferase, N-terminal"/>
    <property type="match status" value="1"/>
</dbReference>
<dbReference type="AlphaFoldDB" id="A0A1H1QI05"/>
<dbReference type="InterPro" id="IPR023227">
    <property type="entry name" value="SAM_OH_AdoTrfase_C_sf"/>
</dbReference>
<sequence>MPDLIAFLTDYGTRDGFAAVCHGVAATRAPSARVLDLTHDVPPQDVRHGATVLARVARHLPPAVYVAVVDPGVGTARRGLALRAGSSVLVGPDNGLLPPAADVLGGVSDAYALTNGELWLPEVDRTFHGRDVFMPVGAFLAGGGSLGDVGEQVAVDSLVRLPAPARTRTAASLTCEVTYVDHYGNVQLAGDAADLAVLGEWAAQGWVDVATAGPEEAREPGAPGEGEGVRDRARVGRAFGDVPAGELLTYLDSDRRLALAVNEGSAAARLRVRGGSLVTVGAPAEG</sequence>
<dbReference type="InterPro" id="IPR023228">
    <property type="entry name" value="SAM_OH_AdoTrfase_N_sf"/>
</dbReference>
<dbReference type="EMBL" id="LT629732">
    <property type="protein sequence ID" value="SDS23100.1"/>
    <property type="molecule type" value="Genomic_DNA"/>
</dbReference>
<evidence type="ECO:0000313" key="6">
    <source>
        <dbReference type="Proteomes" id="UP000198983"/>
    </source>
</evidence>
<proteinExistence type="inferred from homology"/>
<dbReference type="STRING" id="117157.SAMN04489717_2024"/>
<keyword evidence="6" id="KW-1185">Reference proteome</keyword>
<dbReference type="InterPro" id="IPR002747">
    <property type="entry name" value="SAM_OH_AdoTrfase"/>
</dbReference>
<evidence type="ECO:0000259" key="4">
    <source>
        <dbReference type="Pfam" id="PF20257"/>
    </source>
</evidence>
<name>A0A1H1QI05_9ACTN</name>
<reference evidence="5 6" key="1">
    <citation type="submission" date="2016-10" db="EMBL/GenBank/DDBJ databases">
        <authorList>
            <person name="de Groot N.N."/>
        </authorList>
    </citation>
    <scope>NUCLEOTIDE SEQUENCE [LARGE SCALE GENOMIC DNA]</scope>
    <source>
        <strain evidence="5 6">DSM 22024</strain>
    </source>
</reference>
<feature type="domain" description="S-adenosyl-l-methionine hydroxide adenosyltransferase N-terminal" evidence="3">
    <location>
        <begin position="5"/>
        <end position="150"/>
    </location>
</feature>
<evidence type="ECO:0000259" key="3">
    <source>
        <dbReference type="Pfam" id="PF01887"/>
    </source>
</evidence>
<evidence type="ECO:0000313" key="5">
    <source>
        <dbReference type="EMBL" id="SDS23100.1"/>
    </source>
</evidence>
<dbReference type="SUPFAM" id="SSF101852">
    <property type="entry name" value="Bacterial fluorinating enzyme, C-terminal domain"/>
    <property type="match status" value="1"/>
</dbReference>
<keyword evidence="1" id="KW-0949">S-adenosyl-L-methionine</keyword>
<evidence type="ECO:0000256" key="1">
    <source>
        <dbReference type="ARBA" id="ARBA00022691"/>
    </source>
</evidence>
<feature type="domain" description="S-adenosyl-l-methionine hydroxide adenosyltransferase C-terminal" evidence="4">
    <location>
        <begin position="175"/>
        <end position="278"/>
    </location>
</feature>
<dbReference type="InterPro" id="IPR046469">
    <property type="entry name" value="SAM_HAT_N"/>
</dbReference>
<dbReference type="RefSeq" id="WP_092652650.1">
    <property type="nucleotide sequence ID" value="NZ_LT629732.1"/>
</dbReference>
<evidence type="ECO:0000256" key="2">
    <source>
        <dbReference type="ARBA" id="ARBA00024035"/>
    </source>
</evidence>
<gene>
    <name evidence="5" type="ORF">SAMN04489717_2024</name>
</gene>
<accession>A0A1H1QI05</accession>